<feature type="domain" description="VOC" evidence="2">
    <location>
        <begin position="13"/>
        <end position="159"/>
    </location>
</feature>
<sequence length="179" mass="20022">MESSYGAMPGLKGVDHVGFTVPDLEQAVTFFETVLGCQTIYRLGPFKDDDGDWMREHLNVDPRAEITAIAILRCYNGSNLEIFEYNAPKQHSSQPKNSDIGGHHIAFYVTDMNKAVRYLQENGIPLLGEPTVMETGPSAGESWVYFMTPWGMQLELVSYPQGKAYEKTTSLRLFSPAFS</sequence>
<dbReference type="PANTHER" id="PTHR43048:SF6">
    <property type="entry name" value="BLR8189 PROTEIN"/>
    <property type="match status" value="1"/>
</dbReference>
<dbReference type="SUPFAM" id="SSF54593">
    <property type="entry name" value="Glyoxalase/Bleomycin resistance protein/Dihydroxybiphenyl dioxygenase"/>
    <property type="match status" value="1"/>
</dbReference>
<evidence type="ECO:0000313" key="3">
    <source>
        <dbReference type="EMBL" id="GAA4649705.1"/>
    </source>
</evidence>
<proteinExistence type="predicted"/>
<dbReference type="Proteomes" id="UP001500604">
    <property type="component" value="Unassembled WGS sequence"/>
</dbReference>
<dbReference type="EMBL" id="BAABFL010000268">
    <property type="protein sequence ID" value="GAA4649705.1"/>
    <property type="molecule type" value="Genomic_DNA"/>
</dbReference>
<dbReference type="InterPro" id="IPR051785">
    <property type="entry name" value="MMCE/EMCE_epimerase"/>
</dbReference>
<keyword evidence="4" id="KW-1185">Reference proteome</keyword>
<evidence type="ECO:0000259" key="2">
    <source>
        <dbReference type="PROSITE" id="PS51819"/>
    </source>
</evidence>
<evidence type="ECO:0000313" key="4">
    <source>
        <dbReference type="Proteomes" id="UP001500604"/>
    </source>
</evidence>
<dbReference type="Gene3D" id="3.10.180.10">
    <property type="entry name" value="2,3-Dihydroxybiphenyl 1,2-Dioxygenase, domain 1"/>
    <property type="match status" value="1"/>
</dbReference>
<comment type="caution">
    <text evidence="3">The sequence shown here is derived from an EMBL/GenBank/DDBJ whole genome shotgun (WGS) entry which is preliminary data.</text>
</comment>
<keyword evidence="1" id="KW-0479">Metal-binding</keyword>
<dbReference type="InterPro" id="IPR029068">
    <property type="entry name" value="Glyas_Bleomycin-R_OHBP_Dase"/>
</dbReference>
<dbReference type="PANTHER" id="PTHR43048">
    <property type="entry name" value="METHYLMALONYL-COA EPIMERASE"/>
    <property type="match status" value="1"/>
</dbReference>
<protein>
    <submittedName>
        <fullName evidence="3">VOC family protein</fullName>
    </submittedName>
</protein>
<organism evidence="3 4">
    <name type="scientific">Kistimonas scapharcae</name>
    <dbReference type="NCBI Taxonomy" id="1036133"/>
    <lineage>
        <taxon>Bacteria</taxon>
        <taxon>Pseudomonadati</taxon>
        <taxon>Pseudomonadota</taxon>
        <taxon>Gammaproteobacteria</taxon>
        <taxon>Oceanospirillales</taxon>
        <taxon>Endozoicomonadaceae</taxon>
        <taxon>Kistimonas</taxon>
    </lineage>
</organism>
<gene>
    <name evidence="3" type="ORF">GCM10023116_19840</name>
</gene>
<dbReference type="Pfam" id="PF13669">
    <property type="entry name" value="Glyoxalase_4"/>
    <property type="match status" value="1"/>
</dbReference>
<reference evidence="4" key="1">
    <citation type="journal article" date="2019" name="Int. J. Syst. Evol. Microbiol.">
        <title>The Global Catalogue of Microorganisms (GCM) 10K type strain sequencing project: providing services to taxonomists for standard genome sequencing and annotation.</title>
        <authorList>
            <consortium name="The Broad Institute Genomics Platform"/>
            <consortium name="The Broad Institute Genome Sequencing Center for Infectious Disease"/>
            <person name="Wu L."/>
            <person name="Ma J."/>
        </authorList>
    </citation>
    <scope>NUCLEOTIDE SEQUENCE [LARGE SCALE GENOMIC DNA]</scope>
    <source>
        <strain evidence="4">JCM 17805</strain>
    </source>
</reference>
<dbReference type="PROSITE" id="PS51819">
    <property type="entry name" value="VOC"/>
    <property type="match status" value="1"/>
</dbReference>
<accession>A0ABP8V331</accession>
<dbReference type="RefSeq" id="WP_345195675.1">
    <property type="nucleotide sequence ID" value="NZ_BAABFL010000268.1"/>
</dbReference>
<name>A0ABP8V331_9GAMM</name>
<evidence type="ECO:0000256" key="1">
    <source>
        <dbReference type="ARBA" id="ARBA00022723"/>
    </source>
</evidence>
<dbReference type="InterPro" id="IPR037523">
    <property type="entry name" value="VOC_core"/>
</dbReference>